<dbReference type="PANTHER" id="PTHR36842:SF1">
    <property type="entry name" value="PROTEIN TOLB"/>
    <property type="match status" value="1"/>
</dbReference>
<dbReference type="RefSeq" id="WP_253762329.1">
    <property type="nucleotide sequence ID" value="NZ_JAMZDZ010000001.1"/>
</dbReference>
<dbReference type="PANTHER" id="PTHR36842">
    <property type="entry name" value="PROTEIN TOLB HOMOLOG"/>
    <property type="match status" value="1"/>
</dbReference>
<reference evidence="4" key="1">
    <citation type="journal article" date="2019" name="Int. J. Syst. Evol. Microbiol.">
        <title>The Global Catalogue of Microorganisms (GCM) 10K type strain sequencing project: providing services to taxonomists for standard genome sequencing and annotation.</title>
        <authorList>
            <consortium name="The Broad Institute Genomics Platform"/>
            <consortium name="The Broad Institute Genome Sequencing Center for Infectious Disease"/>
            <person name="Wu L."/>
            <person name="Ma J."/>
        </authorList>
    </citation>
    <scope>NUCLEOTIDE SEQUENCE [LARGE SCALE GENOMIC DNA]</scope>
    <source>
        <strain evidence="4">CGMCC 4.7289</strain>
    </source>
</reference>
<accession>A0ABV8LT02</accession>
<dbReference type="InterPro" id="IPR011042">
    <property type="entry name" value="6-blade_b-propeller_TolB-like"/>
</dbReference>
<sequence>MRIRAITLAVASLIAVTPAHAYAASPPDPIAFVRDGNVWVRTASKTFPVSRHGHAVWPRLSPDKTEVAYAESGNITVAYIGGGPENVYTTELTHGQDAGGPAWSPDGRFLAYRAGDVYSGLLTILRLGSAESGHVAGRAGGRVVAGRQERAAAPRAGFDQLRHANTLDWSPDGTSIAFPGGDCWGIYDDCLTVLNLASNKETTIAAWGGGGAELSGFATTPRFSGDSRKLFWTQQEDVIEQPDPSPLRIYGYNLATEQRWQVGADGDTVPVHLGGGRFVVTARHAGTSWVAYLSGTSHTWLVPGEQADARRG</sequence>
<dbReference type="Proteomes" id="UP001595816">
    <property type="component" value="Unassembled WGS sequence"/>
</dbReference>
<name>A0ABV8LT02_9ACTN</name>
<evidence type="ECO:0000256" key="2">
    <source>
        <dbReference type="SAM" id="SignalP"/>
    </source>
</evidence>
<organism evidence="3 4">
    <name type="scientific">Hamadaea flava</name>
    <dbReference type="NCBI Taxonomy" id="1742688"/>
    <lineage>
        <taxon>Bacteria</taxon>
        <taxon>Bacillati</taxon>
        <taxon>Actinomycetota</taxon>
        <taxon>Actinomycetes</taxon>
        <taxon>Micromonosporales</taxon>
        <taxon>Micromonosporaceae</taxon>
        <taxon>Hamadaea</taxon>
    </lineage>
</organism>
<feature type="signal peptide" evidence="2">
    <location>
        <begin position="1"/>
        <end position="23"/>
    </location>
</feature>
<evidence type="ECO:0000256" key="1">
    <source>
        <dbReference type="ARBA" id="ARBA00009820"/>
    </source>
</evidence>
<dbReference type="InterPro" id="IPR011659">
    <property type="entry name" value="WD40"/>
</dbReference>
<dbReference type="Gene3D" id="2.120.10.30">
    <property type="entry name" value="TolB, C-terminal domain"/>
    <property type="match status" value="2"/>
</dbReference>
<comment type="caution">
    <text evidence="3">The sequence shown here is derived from an EMBL/GenBank/DDBJ whole genome shotgun (WGS) entry which is preliminary data.</text>
</comment>
<dbReference type="EMBL" id="JBHSAY010000012">
    <property type="protein sequence ID" value="MFC4133536.1"/>
    <property type="molecule type" value="Genomic_DNA"/>
</dbReference>
<dbReference type="Pfam" id="PF07676">
    <property type="entry name" value="PD40"/>
    <property type="match status" value="1"/>
</dbReference>
<feature type="chain" id="PRO_5047145864" description="WD40 repeat protein" evidence="2">
    <location>
        <begin position="24"/>
        <end position="312"/>
    </location>
</feature>
<evidence type="ECO:0000313" key="4">
    <source>
        <dbReference type="Proteomes" id="UP001595816"/>
    </source>
</evidence>
<evidence type="ECO:0008006" key="5">
    <source>
        <dbReference type="Google" id="ProtNLM"/>
    </source>
</evidence>
<dbReference type="SUPFAM" id="SSF69304">
    <property type="entry name" value="Tricorn protease N-terminal domain"/>
    <property type="match status" value="1"/>
</dbReference>
<protein>
    <recommendedName>
        <fullName evidence="5">WD40 repeat protein</fullName>
    </recommendedName>
</protein>
<comment type="similarity">
    <text evidence="1">Belongs to the TolB family.</text>
</comment>
<keyword evidence="2" id="KW-0732">Signal</keyword>
<gene>
    <name evidence="3" type="ORF">ACFOZ4_23250</name>
</gene>
<evidence type="ECO:0000313" key="3">
    <source>
        <dbReference type="EMBL" id="MFC4133536.1"/>
    </source>
</evidence>
<proteinExistence type="inferred from homology"/>
<keyword evidence="4" id="KW-1185">Reference proteome</keyword>